<dbReference type="OrthoDB" id="4940293at2759"/>
<organism evidence="6 7">
    <name type="scientific">Trichomonascus ciferrii</name>
    <dbReference type="NCBI Taxonomy" id="44093"/>
    <lineage>
        <taxon>Eukaryota</taxon>
        <taxon>Fungi</taxon>
        <taxon>Dikarya</taxon>
        <taxon>Ascomycota</taxon>
        <taxon>Saccharomycotina</taxon>
        <taxon>Dipodascomycetes</taxon>
        <taxon>Dipodascales</taxon>
        <taxon>Trichomonascaceae</taxon>
        <taxon>Trichomonascus</taxon>
        <taxon>Trichomonascus ciferrii complex</taxon>
    </lineage>
</organism>
<feature type="compositionally biased region" description="Low complexity" evidence="4">
    <location>
        <begin position="35"/>
        <end position="44"/>
    </location>
</feature>
<keyword evidence="7" id="KW-1185">Reference proteome</keyword>
<feature type="compositionally biased region" description="Basic and acidic residues" evidence="4">
    <location>
        <begin position="61"/>
        <end position="72"/>
    </location>
</feature>
<evidence type="ECO:0000313" key="6">
    <source>
        <dbReference type="EMBL" id="KAA8910064.1"/>
    </source>
</evidence>
<dbReference type="PANTHER" id="PTHR40621">
    <property type="entry name" value="TRANSCRIPTION FACTOR KAPC-RELATED"/>
    <property type="match status" value="1"/>
</dbReference>
<proteinExistence type="predicted"/>
<dbReference type="PANTHER" id="PTHR40621:SF8">
    <property type="entry name" value="AP-1-LIKE TRANSCRIPTION FACTOR YAP3"/>
    <property type="match status" value="1"/>
</dbReference>
<dbReference type="PROSITE" id="PS00036">
    <property type="entry name" value="BZIP_BASIC"/>
    <property type="match status" value="1"/>
</dbReference>
<gene>
    <name evidence="6" type="ORF">TRICI_004270</name>
</gene>
<dbReference type="Pfam" id="PF00170">
    <property type="entry name" value="bZIP_1"/>
    <property type="match status" value="1"/>
</dbReference>
<feature type="domain" description="BZIP" evidence="5">
    <location>
        <begin position="45"/>
        <end position="97"/>
    </location>
</feature>
<evidence type="ECO:0000256" key="3">
    <source>
        <dbReference type="ARBA" id="ARBA00023242"/>
    </source>
</evidence>
<dbReference type="PROSITE" id="PS50217">
    <property type="entry name" value="BZIP"/>
    <property type="match status" value="1"/>
</dbReference>
<feature type="region of interest" description="Disordered" evidence="4">
    <location>
        <begin position="1"/>
        <end position="72"/>
    </location>
</feature>
<dbReference type="GO" id="GO:0001228">
    <property type="term" value="F:DNA-binding transcription activator activity, RNA polymerase II-specific"/>
    <property type="evidence" value="ECO:0007669"/>
    <property type="project" value="TreeGrafter"/>
</dbReference>
<dbReference type="InterPro" id="IPR004827">
    <property type="entry name" value="bZIP"/>
</dbReference>
<comment type="caution">
    <text evidence="6">The sequence shown here is derived from an EMBL/GenBank/DDBJ whole genome shotgun (WGS) entry which is preliminary data.</text>
</comment>
<dbReference type="InterPro" id="IPR023167">
    <property type="entry name" value="Yap1_redox_dom_sf"/>
</dbReference>
<evidence type="ECO:0000256" key="2">
    <source>
        <dbReference type="ARBA" id="ARBA00004496"/>
    </source>
</evidence>
<dbReference type="SMART" id="SM00338">
    <property type="entry name" value="BRLZ"/>
    <property type="match status" value="1"/>
</dbReference>
<protein>
    <recommendedName>
        <fullName evidence="5">BZIP domain-containing protein</fullName>
    </recommendedName>
</protein>
<evidence type="ECO:0000256" key="4">
    <source>
        <dbReference type="SAM" id="MobiDB-lite"/>
    </source>
</evidence>
<dbReference type="EMBL" id="SWFS01000327">
    <property type="protein sequence ID" value="KAA8910064.1"/>
    <property type="molecule type" value="Genomic_DNA"/>
</dbReference>
<feature type="compositionally biased region" description="Basic and acidic residues" evidence="4">
    <location>
        <begin position="1"/>
        <end position="10"/>
    </location>
</feature>
<sequence>MDCPEQEHRQPAAIPQPENGFEYGLTSPDSLRHAGNSSGNSNNGDDTEEKRKAQNRAAQRAFRERKEKRVKQLEDKLSLAQEERDRLSKENELLRHENMLISQSYQKPRAGAAETAVPKVATFPRSATIDDETFCNELTEAHGGYKSTELKYQVYVRPTDGETLLGAGAIWAKIMEFEDEDEDPIDVEDVIERLRERAVCDGFGPVYRLTDIEQAIKQARKAAQKR</sequence>
<dbReference type="GO" id="GO:0000976">
    <property type="term" value="F:transcription cis-regulatory region binding"/>
    <property type="evidence" value="ECO:0007669"/>
    <property type="project" value="InterPro"/>
</dbReference>
<dbReference type="VEuPathDB" id="FungiDB:TRICI_004270"/>
<name>A0A642V2T9_9ASCO</name>
<evidence type="ECO:0000259" key="5">
    <source>
        <dbReference type="PROSITE" id="PS50217"/>
    </source>
</evidence>
<dbReference type="SUPFAM" id="SSF57959">
    <property type="entry name" value="Leucine zipper domain"/>
    <property type="match status" value="1"/>
</dbReference>
<dbReference type="AlphaFoldDB" id="A0A642V2T9"/>
<dbReference type="CDD" id="cd14688">
    <property type="entry name" value="bZIP_YAP"/>
    <property type="match status" value="1"/>
</dbReference>
<dbReference type="GO" id="GO:0090575">
    <property type="term" value="C:RNA polymerase II transcription regulator complex"/>
    <property type="evidence" value="ECO:0007669"/>
    <property type="project" value="TreeGrafter"/>
</dbReference>
<comment type="subcellular location">
    <subcellularLocation>
        <location evidence="2">Cytoplasm</location>
    </subcellularLocation>
    <subcellularLocation>
        <location evidence="1">Nucleus</location>
    </subcellularLocation>
</comment>
<reference evidence="6" key="1">
    <citation type="journal article" date="2019" name="G3 (Bethesda)">
        <title>Genome Assemblies of Two Rare Opportunistic Yeast Pathogens: Diutina rugosa (syn. Candida rugosa) and Trichomonascus ciferrii (syn. Candida ciferrii).</title>
        <authorList>
            <person name="Mixao V."/>
            <person name="Saus E."/>
            <person name="Hansen A.P."/>
            <person name="Lass-Florl C."/>
            <person name="Gabaldon T."/>
        </authorList>
    </citation>
    <scope>NUCLEOTIDE SEQUENCE</scope>
    <source>
        <strain evidence="6">CBS 4856</strain>
    </source>
</reference>
<dbReference type="InterPro" id="IPR046347">
    <property type="entry name" value="bZIP_sf"/>
</dbReference>
<dbReference type="SUPFAM" id="SSF111430">
    <property type="entry name" value="YAP1 redox domain"/>
    <property type="match status" value="1"/>
</dbReference>
<dbReference type="Gene3D" id="1.20.5.170">
    <property type="match status" value="1"/>
</dbReference>
<keyword evidence="3" id="KW-0539">Nucleus</keyword>
<evidence type="ECO:0000313" key="7">
    <source>
        <dbReference type="Proteomes" id="UP000761534"/>
    </source>
</evidence>
<dbReference type="InterPro" id="IPR050936">
    <property type="entry name" value="AP-1-like"/>
</dbReference>
<accession>A0A642V2T9</accession>
<dbReference type="GO" id="GO:0005737">
    <property type="term" value="C:cytoplasm"/>
    <property type="evidence" value="ECO:0007669"/>
    <property type="project" value="UniProtKB-SubCell"/>
</dbReference>
<dbReference type="Proteomes" id="UP000761534">
    <property type="component" value="Unassembled WGS sequence"/>
</dbReference>
<evidence type="ECO:0000256" key="1">
    <source>
        <dbReference type="ARBA" id="ARBA00004123"/>
    </source>
</evidence>
<dbReference type="Gene3D" id="1.10.238.100">
    <property type="entry name" value="YAP1 redox domain. Chain B"/>
    <property type="match status" value="1"/>
</dbReference>